<reference evidence="1" key="1">
    <citation type="submission" date="2015-11" db="EMBL/GenBank/DDBJ databases">
        <title>De novo transcriptome assembly of four potential Pierce s Disease insect vectors from Arizona vineyards.</title>
        <authorList>
            <person name="Tassone E.E."/>
        </authorList>
    </citation>
    <scope>NUCLEOTIDE SEQUENCE</scope>
</reference>
<evidence type="ECO:0000313" key="1">
    <source>
        <dbReference type="EMBL" id="JAS99969.1"/>
    </source>
</evidence>
<name>A0A1B6JLD5_9HEMI</name>
<dbReference type="EMBL" id="GECU01007737">
    <property type="protein sequence ID" value="JAS99969.1"/>
    <property type="molecule type" value="Transcribed_RNA"/>
</dbReference>
<protein>
    <submittedName>
        <fullName evidence="1">Uncharacterized protein</fullName>
    </submittedName>
</protein>
<accession>A0A1B6JLD5</accession>
<organism evidence="1">
    <name type="scientific">Homalodisca liturata</name>
    <dbReference type="NCBI Taxonomy" id="320908"/>
    <lineage>
        <taxon>Eukaryota</taxon>
        <taxon>Metazoa</taxon>
        <taxon>Ecdysozoa</taxon>
        <taxon>Arthropoda</taxon>
        <taxon>Hexapoda</taxon>
        <taxon>Insecta</taxon>
        <taxon>Pterygota</taxon>
        <taxon>Neoptera</taxon>
        <taxon>Paraneoptera</taxon>
        <taxon>Hemiptera</taxon>
        <taxon>Auchenorrhyncha</taxon>
        <taxon>Membracoidea</taxon>
        <taxon>Cicadellidae</taxon>
        <taxon>Cicadellinae</taxon>
        <taxon>Proconiini</taxon>
        <taxon>Homalodisca</taxon>
    </lineage>
</organism>
<dbReference type="AlphaFoldDB" id="A0A1B6JLD5"/>
<proteinExistence type="predicted"/>
<gene>
    <name evidence="1" type="ORF">g.45868</name>
</gene>
<sequence>MQKVLKKQKKAIKIIAGLQRLDSCREAFKSLGLLTVVSLYIEEAVIHAIAKTPTRRGEVHQYNLRNSTQYNLLAHRTTQFEKKPSYMGTKLHNLLPPDLRSKNERELPPALHKWLIERPFYSMEEFYQQIFDF</sequence>